<dbReference type="AlphaFoldDB" id="A0AAD8PFR0"/>
<keyword evidence="1" id="KW-0547">Nucleotide-binding</keyword>
<dbReference type="Proteomes" id="UP001230268">
    <property type="component" value="Unassembled WGS sequence"/>
</dbReference>
<evidence type="ECO:0000313" key="6">
    <source>
        <dbReference type="Proteomes" id="UP001230268"/>
    </source>
</evidence>
<dbReference type="EMBL" id="JAVEPI010000001">
    <property type="protein sequence ID" value="KAK1444512.1"/>
    <property type="molecule type" value="Genomic_DNA"/>
</dbReference>
<evidence type="ECO:0000256" key="1">
    <source>
        <dbReference type="ARBA" id="ARBA00022741"/>
    </source>
</evidence>
<dbReference type="Gene3D" id="3.40.50.300">
    <property type="entry name" value="P-loop containing nucleotide triphosphate hydrolases"/>
    <property type="match status" value="1"/>
</dbReference>
<dbReference type="InterPro" id="IPR000795">
    <property type="entry name" value="T_Tr_GTP-bd_dom"/>
</dbReference>
<evidence type="ECO:0000259" key="4">
    <source>
        <dbReference type="PROSITE" id="PS51722"/>
    </source>
</evidence>
<dbReference type="Pfam" id="PF00009">
    <property type="entry name" value="GTP_EFTU"/>
    <property type="match status" value="1"/>
</dbReference>
<feature type="domain" description="Tr-type G" evidence="4">
    <location>
        <begin position="103"/>
        <end position="359"/>
    </location>
</feature>
<comment type="caution">
    <text evidence="5">The sequence shown here is derived from an EMBL/GenBank/DDBJ whole genome shotgun (WGS) entry which is preliminary data.</text>
</comment>
<gene>
    <name evidence="5" type="ORF">BgAZ_104180</name>
</gene>
<dbReference type="InterPro" id="IPR050100">
    <property type="entry name" value="TRAFAC_GTPase_members"/>
</dbReference>
<proteinExistence type="predicted"/>
<sequence length="646" mass="70323">MAGYKGYGYDEGIDADSYSDIGEDDYDDFVVPVQKKNQGRKPPGHTATKNQQQVNIKTRASDVSQAGSARKKDVGGNIVKPKAAASKDSTVGTLEQSKVTNSIPSLNIVVCGRVDVGKSTLLGHLLSLLGAVDSKTIRNGELAWILDQGEDERRRGITIDPTKASAIIALNHVPKYSKKHGINTFNRTVDHSTADPTKTGAEASCNSECHEEADSLPSYIKYDRIKVNFIDTPGHHDLVSNLVKGAVFASTAVVIVDIGDFMKEDTNAYFEQHMFMLWSLGMRHFIVCINKVDRINAKDIYGDAVKLLKERTSLYGSDITLIDVPTSGLKGLNLVQNDIDWYGGPCLLEALQIVSAEVLKLRQSERNAPRDMSDKAESKSNTSVLHASDKQTYGVVCHIFDLWEESKTQLGCTGFLETTVRVPCKLVSLPSETTVMCSQLAIASPAHVTAAPYSNSADNIPGITIKNSSFCYSQDFADCMTLKGQEITAVTGDRLMVDQNDLYRIKAGSGPLVEATSVNCRVYVPPCSRHKLTLGSSLDVYVGSFHVGAALVSLREYLGQSKWKRVTSLWPGKEGVLTLKVNSPIYVHTIPLNCFESLHPSHIENRSHFTGDGGLLAVYMPLLSRILIRFCGDVVGGGIVVDSSPT</sequence>
<dbReference type="SUPFAM" id="SSF52540">
    <property type="entry name" value="P-loop containing nucleoside triphosphate hydrolases"/>
    <property type="match status" value="1"/>
</dbReference>
<name>A0AAD8PFR0_BABGI</name>
<feature type="compositionally biased region" description="Polar residues" evidence="3">
    <location>
        <begin position="47"/>
        <end position="67"/>
    </location>
</feature>
<reference evidence="5" key="1">
    <citation type="submission" date="2023-08" db="EMBL/GenBank/DDBJ databases">
        <title>Draft sequence of the Babesia gibsoni genome.</title>
        <authorList>
            <person name="Yamagishi J.Y."/>
            <person name="Xuan X.X."/>
        </authorList>
    </citation>
    <scope>NUCLEOTIDE SEQUENCE</scope>
    <source>
        <strain evidence="5">Azabu</strain>
    </source>
</reference>
<dbReference type="GO" id="GO:0003924">
    <property type="term" value="F:GTPase activity"/>
    <property type="evidence" value="ECO:0007669"/>
    <property type="project" value="InterPro"/>
</dbReference>
<keyword evidence="2" id="KW-0342">GTP-binding</keyword>
<keyword evidence="6" id="KW-1185">Reference proteome</keyword>
<evidence type="ECO:0000256" key="2">
    <source>
        <dbReference type="ARBA" id="ARBA00023134"/>
    </source>
</evidence>
<feature type="region of interest" description="Disordered" evidence="3">
    <location>
        <begin position="29"/>
        <end position="92"/>
    </location>
</feature>
<organism evidence="5 6">
    <name type="scientific">Babesia gibsoni</name>
    <dbReference type="NCBI Taxonomy" id="33632"/>
    <lineage>
        <taxon>Eukaryota</taxon>
        <taxon>Sar</taxon>
        <taxon>Alveolata</taxon>
        <taxon>Apicomplexa</taxon>
        <taxon>Aconoidasida</taxon>
        <taxon>Piroplasmida</taxon>
        <taxon>Babesiidae</taxon>
        <taxon>Babesia</taxon>
    </lineage>
</organism>
<accession>A0AAD8PFR0</accession>
<evidence type="ECO:0000256" key="3">
    <source>
        <dbReference type="SAM" id="MobiDB-lite"/>
    </source>
</evidence>
<dbReference type="GO" id="GO:0005525">
    <property type="term" value="F:GTP binding"/>
    <property type="evidence" value="ECO:0007669"/>
    <property type="project" value="UniProtKB-KW"/>
</dbReference>
<dbReference type="PROSITE" id="PS51722">
    <property type="entry name" value="G_TR_2"/>
    <property type="match status" value="1"/>
</dbReference>
<dbReference type="InterPro" id="IPR027417">
    <property type="entry name" value="P-loop_NTPase"/>
</dbReference>
<evidence type="ECO:0000313" key="5">
    <source>
        <dbReference type="EMBL" id="KAK1444512.1"/>
    </source>
</evidence>
<dbReference type="PANTHER" id="PTHR23115">
    <property type="entry name" value="TRANSLATION FACTOR"/>
    <property type="match status" value="1"/>
</dbReference>
<protein>
    <submittedName>
        <fullName evidence="5">Translation factor like protein</fullName>
    </submittedName>
</protein>